<protein>
    <recommendedName>
        <fullName evidence="1">Enoyl reductase (ER) domain-containing protein</fullName>
    </recommendedName>
</protein>
<dbReference type="InterPro" id="IPR013149">
    <property type="entry name" value="ADH-like_C"/>
</dbReference>
<dbReference type="SUPFAM" id="SSF51735">
    <property type="entry name" value="NAD(P)-binding Rossmann-fold domains"/>
    <property type="match status" value="1"/>
</dbReference>
<keyword evidence="3" id="KW-1185">Reference proteome</keyword>
<name>A0A642UME3_9ASCO</name>
<dbReference type="CDD" id="cd08276">
    <property type="entry name" value="MDR7"/>
    <property type="match status" value="1"/>
</dbReference>
<dbReference type="InterPro" id="IPR036291">
    <property type="entry name" value="NAD(P)-bd_dom_sf"/>
</dbReference>
<dbReference type="Gene3D" id="3.40.50.720">
    <property type="entry name" value="NAD(P)-binding Rossmann-like Domain"/>
    <property type="match status" value="1"/>
</dbReference>
<dbReference type="PANTHER" id="PTHR45033">
    <property type="match status" value="1"/>
</dbReference>
<dbReference type="OrthoDB" id="3509362at2759"/>
<feature type="domain" description="Enoyl reductase (ER)" evidence="1">
    <location>
        <begin position="16"/>
        <end position="342"/>
    </location>
</feature>
<dbReference type="Pfam" id="PF08240">
    <property type="entry name" value="ADH_N"/>
    <property type="match status" value="1"/>
</dbReference>
<dbReference type="PANTHER" id="PTHR45033:SF2">
    <property type="entry name" value="ZINC-TYPE ALCOHOL DEHYDROGENASE-LIKE PROTEIN C1773.06C"/>
    <property type="match status" value="1"/>
</dbReference>
<sequence length="346" mass="37159">MTLPKQQKVYRFGERNSIKNVHQKTEDLPETGAGDVVVKVKAVALNYRDIMIAKNIYAFPVKEGVVPCSDFSGEVVHMGKDVQEFSLGDSVVGNFSIKHFSGVPKRYDDGLGAAVDGGLQEYVTLPESALNKVSKKADLTWEEMASLVCTGVTSWNSLYGEKQLLPGQVVLATGTGGVSLTALSIAKKAGAVTVITSSSDEKLEQVKSKYGIDYGVNYKTNKEWGKKVKELTGGANFIIENGGSSAYAQTFEAVAPGGVINAVGLLMPAKQEDMPDVPILTLVKEASVRGFLVGNQELARQLIKFTEAKGLKIPVDKVFSFDQAVEAIEYLASGSHIGKVCIRVSE</sequence>
<comment type="caution">
    <text evidence="2">The sequence shown here is derived from an EMBL/GenBank/DDBJ whole genome shotgun (WGS) entry which is preliminary data.</text>
</comment>
<dbReference type="InterPro" id="IPR052711">
    <property type="entry name" value="Zinc_ADH-like"/>
</dbReference>
<organism evidence="2 3">
    <name type="scientific">Trichomonascus ciferrii</name>
    <dbReference type="NCBI Taxonomy" id="44093"/>
    <lineage>
        <taxon>Eukaryota</taxon>
        <taxon>Fungi</taxon>
        <taxon>Dikarya</taxon>
        <taxon>Ascomycota</taxon>
        <taxon>Saccharomycotina</taxon>
        <taxon>Dipodascomycetes</taxon>
        <taxon>Dipodascales</taxon>
        <taxon>Trichomonascaceae</taxon>
        <taxon>Trichomonascus</taxon>
        <taxon>Trichomonascus ciferrii complex</taxon>
    </lineage>
</organism>
<dbReference type="SUPFAM" id="SSF50129">
    <property type="entry name" value="GroES-like"/>
    <property type="match status" value="1"/>
</dbReference>
<accession>A0A642UME3</accession>
<proteinExistence type="predicted"/>
<dbReference type="Proteomes" id="UP000761534">
    <property type="component" value="Unassembled WGS sequence"/>
</dbReference>
<dbReference type="Pfam" id="PF00107">
    <property type="entry name" value="ADH_zinc_N"/>
    <property type="match status" value="1"/>
</dbReference>
<dbReference type="VEuPathDB" id="FungiDB:TRICI_006022"/>
<reference evidence="2" key="1">
    <citation type="journal article" date="2019" name="G3 (Bethesda)">
        <title>Genome Assemblies of Two Rare Opportunistic Yeast Pathogens: Diutina rugosa (syn. Candida rugosa) and Trichomonascus ciferrii (syn. Candida ciferrii).</title>
        <authorList>
            <person name="Mixao V."/>
            <person name="Saus E."/>
            <person name="Hansen A.P."/>
            <person name="Lass-Florl C."/>
            <person name="Gabaldon T."/>
        </authorList>
    </citation>
    <scope>NUCLEOTIDE SEQUENCE</scope>
    <source>
        <strain evidence="2">CBS 4856</strain>
    </source>
</reference>
<evidence type="ECO:0000313" key="3">
    <source>
        <dbReference type="Proteomes" id="UP000761534"/>
    </source>
</evidence>
<dbReference type="GO" id="GO:0016491">
    <property type="term" value="F:oxidoreductase activity"/>
    <property type="evidence" value="ECO:0007669"/>
    <property type="project" value="InterPro"/>
</dbReference>
<dbReference type="InterPro" id="IPR011032">
    <property type="entry name" value="GroES-like_sf"/>
</dbReference>
<dbReference type="EMBL" id="SWFS01000482">
    <property type="protein sequence ID" value="KAA8901657.1"/>
    <property type="molecule type" value="Genomic_DNA"/>
</dbReference>
<evidence type="ECO:0000259" key="1">
    <source>
        <dbReference type="SMART" id="SM00829"/>
    </source>
</evidence>
<dbReference type="SMART" id="SM00829">
    <property type="entry name" value="PKS_ER"/>
    <property type="match status" value="1"/>
</dbReference>
<gene>
    <name evidence="2" type="ORF">TRICI_006022</name>
</gene>
<dbReference type="InterPro" id="IPR020843">
    <property type="entry name" value="ER"/>
</dbReference>
<dbReference type="Gene3D" id="3.90.180.10">
    <property type="entry name" value="Medium-chain alcohol dehydrogenases, catalytic domain"/>
    <property type="match status" value="1"/>
</dbReference>
<dbReference type="AlphaFoldDB" id="A0A642UME3"/>
<dbReference type="InterPro" id="IPR013154">
    <property type="entry name" value="ADH-like_N"/>
</dbReference>
<evidence type="ECO:0000313" key="2">
    <source>
        <dbReference type="EMBL" id="KAA8901657.1"/>
    </source>
</evidence>